<name>A0A0F7PE59_9EURY</name>
<evidence type="ECO:0000256" key="10">
    <source>
        <dbReference type="RuleBase" id="RU003692"/>
    </source>
</evidence>
<dbReference type="InterPro" id="IPR023753">
    <property type="entry name" value="FAD/NAD-binding_dom"/>
</dbReference>
<keyword evidence="6 10" id="KW-0520">NAD</keyword>
<protein>
    <recommendedName>
        <fullName evidence="2 10">Dihydrolipoyl dehydrogenase</fullName>
        <ecNumber evidence="2 10">1.8.1.4</ecNumber>
    </recommendedName>
</protein>
<reference evidence="15" key="2">
    <citation type="submission" date="2015-05" db="EMBL/GenBank/DDBJ databases">
        <title>Complete genome sequence of Halanaeroarchaeum sulfurireducens type strain M27-SA2, a sulfate-reducer haloarchaeon from marine anoxic lake Medee.</title>
        <authorList>
            <person name="Messina E."/>
            <person name="Kublanov I.V."/>
            <person name="Toshchakov S."/>
            <person name="Arcadi E."/>
            <person name="La Spada G."/>
            <person name="La Cono V."/>
            <person name="Yakimov M.M."/>
        </authorList>
    </citation>
    <scope>NUCLEOTIDE SEQUENCE [LARGE SCALE GENOMIC DNA]</scope>
    <source>
        <strain evidence="15">M27-SA2</strain>
    </source>
</reference>
<keyword evidence="5 10" id="KW-0560">Oxidoreductase</keyword>
<dbReference type="EMBL" id="CP011564">
    <property type="protein sequence ID" value="ALG82937.1"/>
    <property type="molecule type" value="Genomic_DNA"/>
</dbReference>
<dbReference type="FunFam" id="3.30.390.30:FF:000001">
    <property type="entry name" value="Dihydrolipoyl dehydrogenase"/>
    <property type="match status" value="1"/>
</dbReference>
<feature type="domain" description="FAD/NAD(P)-binding" evidence="12">
    <location>
        <begin position="11"/>
        <end position="333"/>
    </location>
</feature>
<dbReference type="PRINTS" id="PR00368">
    <property type="entry name" value="FADPNR"/>
</dbReference>
<evidence type="ECO:0000259" key="12">
    <source>
        <dbReference type="Pfam" id="PF07992"/>
    </source>
</evidence>
<comment type="similarity">
    <text evidence="1 10">Belongs to the class-I pyridine nucleotide-disulfide oxidoreductase family.</text>
</comment>
<dbReference type="PANTHER" id="PTHR22912">
    <property type="entry name" value="DISULFIDE OXIDOREDUCTASE"/>
    <property type="match status" value="1"/>
</dbReference>
<dbReference type="InterPro" id="IPR036188">
    <property type="entry name" value="FAD/NAD-bd_sf"/>
</dbReference>
<dbReference type="SUPFAM" id="SSF55424">
    <property type="entry name" value="FAD/NAD-linked reductases, dimerisation (C-terminal) domain"/>
    <property type="match status" value="1"/>
</dbReference>
<dbReference type="GO" id="GO:0006103">
    <property type="term" value="P:2-oxoglutarate metabolic process"/>
    <property type="evidence" value="ECO:0007669"/>
    <property type="project" value="TreeGrafter"/>
</dbReference>
<dbReference type="Proteomes" id="UP000069906">
    <property type="component" value="Chromosome"/>
</dbReference>
<comment type="cofactor">
    <cofactor evidence="10">
        <name>FAD</name>
        <dbReference type="ChEBI" id="CHEBI:57692"/>
    </cofactor>
    <text evidence="10">Binds 1 FAD per subunit.</text>
</comment>
<feature type="domain" description="Pyridine nucleotide-disulphide oxidoreductase dimerisation" evidence="11">
    <location>
        <begin position="352"/>
        <end position="461"/>
    </location>
</feature>
<dbReference type="InterPro" id="IPR006258">
    <property type="entry name" value="Lipoamide_DH"/>
</dbReference>
<dbReference type="GeneID" id="26011400"/>
<evidence type="ECO:0000259" key="11">
    <source>
        <dbReference type="Pfam" id="PF02852"/>
    </source>
</evidence>
<dbReference type="GO" id="GO:0004148">
    <property type="term" value="F:dihydrolipoyl dehydrogenase (NADH) activity"/>
    <property type="evidence" value="ECO:0007669"/>
    <property type="project" value="UniProtKB-EC"/>
</dbReference>
<dbReference type="PANTHER" id="PTHR22912:SF160">
    <property type="entry name" value="DIHYDROLIPOYL DEHYDROGENASE"/>
    <property type="match status" value="1"/>
</dbReference>
<dbReference type="RefSeq" id="WP_050049155.1">
    <property type="nucleotide sequence ID" value="NZ_CP008874.1"/>
</dbReference>
<evidence type="ECO:0000256" key="8">
    <source>
        <dbReference type="ARBA" id="ARBA00023284"/>
    </source>
</evidence>
<reference evidence="14 15" key="3">
    <citation type="journal article" date="2016" name="Stand. Genomic Sci.">
        <title>Complete genome sequence of 'Halanaeroarchaeum sulfurireducens' M27-SA2, a sulfur-reducing and acetate-oxidizing haloarchaeon from the deep-sea hypersaline anoxic lake Medee.</title>
        <authorList>
            <person name="Messina E."/>
            <person name="Sorokin D.Y."/>
            <person name="Kublanov I.V."/>
            <person name="Toshchakov S."/>
            <person name="Lopatina A."/>
            <person name="Arcadi E."/>
            <person name="Smedile F."/>
            <person name="La Spada G."/>
            <person name="La Cono V."/>
            <person name="Yakimov M.M."/>
        </authorList>
    </citation>
    <scope>NUCLEOTIDE SEQUENCE [LARGE SCALE GENOMIC DNA]</scope>
    <source>
        <strain evidence="14 15">M27-SA2</strain>
    </source>
</reference>
<evidence type="ECO:0000256" key="3">
    <source>
        <dbReference type="ARBA" id="ARBA00022630"/>
    </source>
</evidence>
<accession>A0A0F7PE59</accession>
<dbReference type="InterPro" id="IPR001100">
    <property type="entry name" value="Pyr_nuc-diS_OxRdtase"/>
</dbReference>
<dbReference type="InterPro" id="IPR016156">
    <property type="entry name" value="FAD/NAD-linked_Rdtase_dimer_sf"/>
</dbReference>
<dbReference type="PIRSF" id="PIRSF000350">
    <property type="entry name" value="Mercury_reductase_MerA"/>
    <property type="match status" value="1"/>
</dbReference>
<gene>
    <name evidence="13" type="primary">lpdA2</name>
    <name evidence="14" type="ORF">HLASA_2067</name>
    <name evidence="13" type="ORF">HLASF_2033</name>
</gene>
<evidence type="ECO:0000256" key="6">
    <source>
        <dbReference type="ARBA" id="ARBA00023027"/>
    </source>
</evidence>
<evidence type="ECO:0000256" key="9">
    <source>
        <dbReference type="ARBA" id="ARBA00049187"/>
    </source>
</evidence>
<evidence type="ECO:0000313" key="16">
    <source>
        <dbReference type="Proteomes" id="UP000069906"/>
    </source>
</evidence>
<dbReference type="InterPro" id="IPR004099">
    <property type="entry name" value="Pyr_nucl-diS_OxRdtase_dimer"/>
</dbReference>
<dbReference type="Pfam" id="PF02852">
    <property type="entry name" value="Pyr_redox_dim"/>
    <property type="match status" value="1"/>
</dbReference>
<dbReference type="OrthoDB" id="27922at2157"/>
<evidence type="ECO:0000313" key="14">
    <source>
        <dbReference type="EMBL" id="ALG82937.1"/>
    </source>
</evidence>
<dbReference type="HOGENOM" id="CLU_016755_0_1_2"/>
<dbReference type="PRINTS" id="PR00411">
    <property type="entry name" value="PNDRDTASEI"/>
</dbReference>
<dbReference type="GO" id="GO:0050660">
    <property type="term" value="F:flavin adenine dinucleotide binding"/>
    <property type="evidence" value="ECO:0007669"/>
    <property type="project" value="InterPro"/>
</dbReference>
<comment type="catalytic activity">
    <reaction evidence="9 10">
        <text>N(6)-[(R)-dihydrolipoyl]-L-lysyl-[protein] + NAD(+) = N(6)-[(R)-lipoyl]-L-lysyl-[protein] + NADH + H(+)</text>
        <dbReference type="Rhea" id="RHEA:15045"/>
        <dbReference type="Rhea" id="RHEA-COMP:10474"/>
        <dbReference type="Rhea" id="RHEA-COMP:10475"/>
        <dbReference type="ChEBI" id="CHEBI:15378"/>
        <dbReference type="ChEBI" id="CHEBI:57540"/>
        <dbReference type="ChEBI" id="CHEBI:57945"/>
        <dbReference type="ChEBI" id="CHEBI:83099"/>
        <dbReference type="ChEBI" id="CHEBI:83100"/>
        <dbReference type="EC" id="1.8.1.4"/>
    </reaction>
</comment>
<dbReference type="EMBL" id="CP008874">
    <property type="protein sequence ID" value="AKH98495.1"/>
    <property type="molecule type" value="Genomic_DNA"/>
</dbReference>
<dbReference type="Proteomes" id="UP000060390">
    <property type="component" value="Chromosome"/>
</dbReference>
<evidence type="ECO:0000256" key="2">
    <source>
        <dbReference type="ARBA" id="ARBA00012608"/>
    </source>
</evidence>
<reference evidence="13 16" key="1">
    <citation type="journal article" date="2015" name="ISME J.">
        <title>Elemental sulfur and acetate can support life of a novel strictly anaerobic haloarchaeon.</title>
        <authorList>
            <person name="Sorokin D.Y."/>
            <person name="Kublanov I.V."/>
            <person name="Gavrilov S.N."/>
            <person name="Rojo D."/>
            <person name="Roman P."/>
            <person name="Golyshin P.N."/>
            <person name="Slepak V.Z."/>
            <person name="Smedile F."/>
            <person name="Ferrer M."/>
            <person name="Messina E."/>
            <person name="La Cono V."/>
            <person name="Yakimov M.M."/>
        </authorList>
    </citation>
    <scope>NUCLEOTIDE SEQUENCE [LARGE SCALE GENOMIC DNA]</scope>
    <source>
        <strain evidence="13 16">HSR2</strain>
    </source>
</reference>
<dbReference type="NCBIfam" id="TIGR01350">
    <property type="entry name" value="lipoamide_DH"/>
    <property type="match status" value="1"/>
</dbReference>
<keyword evidence="8 10" id="KW-0676">Redox-active center</keyword>
<evidence type="ECO:0000256" key="4">
    <source>
        <dbReference type="ARBA" id="ARBA00022827"/>
    </source>
</evidence>
<dbReference type="EC" id="1.8.1.4" evidence="2 10"/>
<keyword evidence="3 10" id="KW-0285">Flavoprotein</keyword>
<sequence>MVTGDVPNETELAVIGAGSGGYVTAIRAGQLGLDVTLIESDAIGGVCLNYGCIPSKALITAADVAYEAGHAESMGVYADPDVRMDEMRSWKDGVVDRLTGGVEKLCEANGATIVEGRAEFVDEHTLRVVHDGEGSDPAHLTFDNAVIATGSRPIEVPGFAFDGESILSSREVLDLETVPNSVLIVGAGYIGMELSTVLAKLGADVQVVEILDDVLPGYGARLVRPVKRRAEELGIDISFGEAAADWEKAGDGVVVTTETEEGEQTTYEAEMAIVAVGREAVTDTVDLDAIGLEPNDAGFLEIDEEARTDLDHVFAVGDVAGEPLLAHKASAEGIVAAEVAAGEASTLDHEAIPAAVFTDPEIGTVGLTEAAAEEAGFDPVVGTFRFGANGRALTTGHADGMVRIVADGGTGGILGAQIVGPEASELIAELGLAVETGATLEDVAGTIHSHPTLSESVMEAAEHALGRAIHTANR</sequence>
<evidence type="ECO:0000313" key="15">
    <source>
        <dbReference type="Proteomes" id="UP000060390"/>
    </source>
</evidence>
<dbReference type="KEGG" id="hsf:HLASA_2067"/>
<keyword evidence="7" id="KW-1015">Disulfide bond</keyword>
<evidence type="ECO:0000256" key="7">
    <source>
        <dbReference type="ARBA" id="ARBA00023157"/>
    </source>
</evidence>
<organism evidence="13 16">
    <name type="scientific">Halanaeroarchaeum sulfurireducens</name>
    <dbReference type="NCBI Taxonomy" id="1604004"/>
    <lineage>
        <taxon>Archaea</taxon>
        <taxon>Methanobacteriati</taxon>
        <taxon>Methanobacteriota</taxon>
        <taxon>Stenosarchaea group</taxon>
        <taxon>Halobacteria</taxon>
        <taxon>Halobacteriales</taxon>
        <taxon>Halobacteriaceae</taxon>
        <taxon>Halanaeroarchaeum</taxon>
    </lineage>
</organism>
<dbReference type="Gene3D" id="3.30.390.30">
    <property type="match status" value="1"/>
</dbReference>
<dbReference type="InterPro" id="IPR012999">
    <property type="entry name" value="Pyr_OxRdtase_I_AS"/>
</dbReference>
<dbReference type="AlphaFoldDB" id="A0A0F7PE59"/>
<dbReference type="STRING" id="1604004.HLASA_2067"/>
<evidence type="ECO:0000256" key="5">
    <source>
        <dbReference type="ARBA" id="ARBA00023002"/>
    </source>
</evidence>
<dbReference type="PROSITE" id="PS00076">
    <property type="entry name" value="PYRIDINE_REDOX_1"/>
    <property type="match status" value="1"/>
</dbReference>
<dbReference type="Gene3D" id="3.50.50.60">
    <property type="entry name" value="FAD/NAD(P)-binding domain"/>
    <property type="match status" value="2"/>
</dbReference>
<keyword evidence="4 10" id="KW-0274">FAD</keyword>
<dbReference type="PATRIC" id="fig|1604004.4.peg.2126"/>
<dbReference type="SUPFAM" id="SSF51905">
    <property type="entry name" value="FAD/NAD(P)-binding domain"/>
    <property type="match status" value="1"/>
</dbReference>
<dbReference type="Pfam" id="PF07992">
    <property type="entry name" value="Pyr_redox_2"/>
    <property type="match status" value="1"/>
</dbReference>
<proteinExistence type="inferred from homology"/>
<comment type="miscellaneous">
    <text evidence="10">The active site is a redox-active disulfide bond.</text>
</comment>
<keyword evidence="16" id="KW-1185">Reference proteome</keyword>
<evidence type="ECO:0000256" key="1">
    <source>
        <dbReference type="ARBA" id="ARBA00007532"/>
    </source>
</evidence>
<dbReference type="InterPro" id="IPR050151">
    <property type="entry name" value="Class-I_Pyr_Nuc-Dis_Oxidored"/>
</dbReference>
<dbReference type="KEGG" id="hsu:HLASF_2033"/>
<evidence type="ECO:0000313" key="13">
    <source>
        <dbReference type="EMBL" id="AKH98495.1"/>
    </source>
</evidence>